<comment type="subcellular location">
    <subcellularLocation>
        <location evidence="1">Membrane</location>
        <topology evidence="1">Multi-pass membrane protein</topology>
    </subcellularLocation>
</comment>
<proteinExistence type="predicted"/>
<dbReference type="PANTHER" id="PTHR36460">
    <property type="entry name" value="UPF0132 DOMAIN PROTEIN (AFU_ORTHOLOGUE AFUA_3G10255)"/>
    <property type="match status" value="1"/>
</dbReference>
<dbReference type="GO" id="GO:0016020">
    <property type="term" value="C:membrane"/>
    <property type="evidence" value="ECO:0007669"/>
    <property type="project" value="UniProtKB-SubCell"/>
</dbReference>
<comment type="caution">
    <text evidence="6">The sequence shown here is derived from an EMBL/GenBank/DDBJ whole genome shotgun (WGS) entry which is preliminary data.</text>
</comment>
<keyword evidence="4 5" id="KW-0472">Membrane</keyword>
<evidence type="ECO:0000313" key="6">
    <source>
        <dbReference type="EMBL" id="ORY76441.1"/>
    </source>
</evidence>
<dbReference type="Proteomes" id="UP000193920">
    <property type="component" value="Unassembled WGS sequence"/>
</dbReference>
<dbReference type="EMBL" id="MCOG01000022">
    <property type="protein sequence ID" value="ORY76441.1"/>
    <property type="molecule type" value="Genomic_DNA"/>
</dbReference>
<dbReference type="OrthoDB" id="5546837at2759"/>
<name>A0A1Y2EXU4_9FUNG</name>
<evidence type="ECO:0000256" key="1">
    <source>
        <dbReference type="ARBA" id="ARBA00004141"/>
    </source>
</evidence>
<keyword evidence="3 5" id="KW-1133">Transmembrane helix</keyword>
<feature type="transmembrane region" description="Helical" evidence="5">
    <location>
        <begin position="41"/>
        <end position="62"/>
    </location>
</feature>
<evidence type="ECO:0000256" key="4">
    <source>
        <dbReference type="ARBA" id="ARBA00023136"/>
    </source>
</evidence>
<dbReference type="AlphaFoldDB" id="A0A1Y2EXU4"/>
<dbReference type="STRING" id="1754190.A0A1Y2EXU4"/>
<organism evidence="6 7">
    <name type="scientific">Neocallimastix californiae</name>
    <dbReference type="NCBI Taxonomy" id="1754190"/>
    <lineage>
        <taxon>Eukaryota</taxon>
        <taxon>Fungi</taxon>
        <taxon>Fungi incertae sedis</taxon>
        <taxon>Chytridiomycota</taxon>
        <taxon>Chytridiomycota incertae sedis</taxon>
        <taxon>Neocallimastigomycetes</taxon>
        <taxon>Neocallimastigales</taxon>
        <taxon>Neocallimastigaceae</taxon>
        <taxon>Neocallimastix</taxon>
    </lineage>
</organism>
<feature type="transmembrane region" description="Helical" evidence="5">
    <location>
        <begin position="98"/>
        <end position="116"/>
    </location>
</feature>
<protein>
    <submittedName>
        <fullName evidence="6">Uncharacterized protein</fullName>
    </submittedName>
</protein>
<evidence type="ECO:0000256" key="3">
    <source>
        <dbReference type="ARBA" id="ARBA00022989"/>
    </source>
</evidence>
<evidence type="ECO:0000256" key="5">
    <source>
        <dbReference type="SAM" id="Phobius"/>
    </source>
</evidence>
<evidence type="ECO:0000256" key="2">
    <source>
        <dbReference type="ARBA" id="ARBA00022692"/>
    </source>
</evidence>
<sequence>MSYQNTDSSIEILTNSDPQQPVNGDQNIRINRYETSMPMRIDIEAACTYVLGCVSGVIFLILETKNDYVRFHAWQSSILFSILLVLNFLFLNTFLIHLLVLVEFGLIFFLAYQAYINADSLLRYEFPIVGRVASDWVDDE</sequence>
<gene>
    <name evidence="6" type="ORF">LY90DRAFT_114062</name>
</gene>
<keyword evidence="7" id="KW-1185">Reference proteome</keyword>
<dbReference type="PANTHER" id="PTHR36460:SF1">
    <property type="entry name" value="UPF0132 DOMAIN PROTEIN (AFU_ORTHOLOGUE AFUA_3G10255)"/>
    <property type="match status" value="1"/>
</dbReference>
<keyword evidence="2 5" id="KW-0812">Transmembrane</keyword>
<evidence type="ECO:0000313" key="7">
    <source>
        <dbReference type="Proteomes" id="UP000193920"/>
    </source>
</evidence>
<feature type="transmembrane region" description="Helical" evidence="5">
    <location>
        <begin position="74"/>
        <end position="91"/>
    </location>
</feature>
<accession>A0A1Y2EXU4</accession>
<reference evidence="6 7" key="1">
    <citation type="submission" date="2016-08" db="EMBL/GenBank/DDBJ databases">
        <title>A Parts List for Fungal Cellulosomes Revealed by Comparative Genomics.</title>
        <authorList>
            <consortium name="DOE Joint Genome Institute"/>
            <person name="Haitjema C.H."/>
            <person name="Gilmore S.P."/>
            <person name="Henske J.K."/>
            <person name="Solomon K.V."/>
            <person name="De Groot R."/>
            <person name="Kuo A."/>
            <person name="Mondo S.J."/>
            <person name="Salamov A.A."/>
            <person name="Labutti K."/>
            <person name="Zhao Z."/>
            <person name="Chiniquy J."/>
            <person name="Barry K."/>
            <person name="Brewer H.M."/>
            <person name="Purvine S.O."/>
            <person name="Wright A.T."/>
            <person name="Boxma B."/>
            <person name="Van Alen T."/>
            <person name="Hackstein J.H."/>
            <person name="Baker S.E."/>
            <person name="Grigoriev I.V."/>
            <person name="O'Malley M.A."/>
        </authorList>
    </citation>
    <scope>NUCLEOTIDE SEQUENCE [LARGE SCALE GENOMIC DNA]</scope>
    <source>
        <strain evidence="6 7">G1</strain>
    </source>
</reference>